<dbReference type="AlphaFoldDB" id="A0A450V6D3"/>
<evidence type="ECO:0000313" key="2">
    <source>
        <dbReference type="EMBL" id="VFJ92556.1"/>
    </source>
</evidence>
<evidence type="ECO:0000313" key="4">
    <source>
        <dbReference type="EMBL" id="VFK00247.1"/>
    </source>
</evidence>
<organism evidence="4">
    <name type="scientific">Candidatus Kentrum eta</name>
    <dbReference type="NCBI Taxonomy" id="2126337"/>
    <lineage>
        <taxon>Bacteria</taxon>
        <taxon>Pseudomonadati</taxon>
        <taxon>Pseudomonadota</taxon>
        <taxon>Gammaproteobacteria</taxon>
        <taxon>Candidatus Kentrum</taxon>
    </lineage>
</organism>
<feature type="region of interest" description="Disordered" evidence="1">
    <location>
        <begin position="1"/>
        <end position="107"/>
    </location>
</feature>
<sequence length="167" mass="18166">MPRKELRRTATENFEPRHPTSKFGIPGLWRTIGDRMPSNPHRYPMGPDTRPSARKSEGQGPYPVAQTRSAMSVGSGSESSKSSLELVNRSSELAVRSPDPAKPNPVAAWGISGRASRFPVLTRRRPADGRQGLGWASCRAATLPDNVPRILDSGAMAILAPIAVWDR</sequence>
<evidence type="ECO:0000256" key="1">
    <source>
        <dbReference type="SAM" id="MobiDB-lite"/>
    </source>
</evidence>
<accession>A0A450V6D3</accession>
<dbReference type="EMBL" id="CAADFJ010000042">
    <property type="protein sequence ID" value="VFK00247.1"/>
    <property type="molecule type" value="Genomic_DNA"/>
</dbReference>
<protein>
    <submittedName>
        <fullName evidence="4">Uncharacterized protein</fullName>
    </submittedName>
</protein>
<evidence type="ECO:0000313" key="3">
    <source>
        <dbReference type="EMBL" id="VFJ93463.1"/>
    </source>
</evidence>
<feature type="compositionally biased region" description="Low complexity" evidence="1">
    <location>
        <begin position="72"/>
        <end position="87"/>
    </location>
</feature>
<proteinExistence type="predicted"/>
<dbReference type="EMBL" id="CAADFG010000045">
    <property type="protein sequence ID" value="VFJ92556.1"/>
    <property type="molecule type" value="Genomic_DNA"/>
</dbReference>
<name>A0A450V6D3_9GAMM</name>
<feature type="compositionally biased region" description="Basic and acidic residues" evidence="1">
    <location>
        <begin position="7"/>
        <end position="18"/>
    </location>
</feature>
<reference evidence="4" key="1">
    <citation type="submission" date="2019-02" db="EMBL/GenBank/DDBJ databases">
        <authorList>
            <person name="Gruber-Vodicka R. H."/>
            <person name="Seah K. B. B."/>
        </authorList>
    </citation>
    <scope>NUCLEOTIDE SEQUENCE</scope>
    <source>
        <strain evidence="4">BECK_SA2B12</strain>
        <strain evidence="2">BECK_SA2B15</strain>
        <strain evidence="3">BECK_SA2B20</strain>
    </source>
</reference>
<gene>
    <name evidence="2" type="ORF">BECKH772A_GA0070896_100455</name>
    <name evidence="3" type="ORF">BECKH772B_GA0070898_100456</name>
    <name evidence="4" type="ORF">BECKH772C_GA0070978_100426</name>
</gene>
<dbReference type="EMBL" id="CAADFI010000045">
    <property type="protein sequence ID" value="VFJ93463.1"/>
    <property type="molecule type" value="Genomic_DNA"/>
</dbReference>